<dbReference type="InterPro" id="IPR005538">
    <property type="entry name" value="LrgA/CidA"/>
</dbReference>
<reference evidence="7 8" key="1">
    <citation type="submission" date="2017-08" db="EMBL/GenBank/DDBJ databases">
        <title>Infants hospitalized years apart are colonized by the same room-sourced microbial strains.</title>
        <authorList>
            <person name="Brooks B."/>
            <person name="Olm M.R."/>
            <person name="Firek B.A."/>
            <person name="Baker R."/>
            <person name="Thomas B.C."/>
            <person name="Morowitz M.J."/>
            <person name="Banfield J.F."/>
        </authorList>
    </citation>
    <scope>NUCLEOTIDE SEQUENCE [LARGE SCALE GENOMIC DNA]</scope>
    <source>
        <strain evidence="7">S2_012_000_R2_81</strain>
    </source>
</reference>
<dbReference type="PANTHER" id="PTHR33931">
    <property type="entry name" value="HOLIN-LIKE PROTEIN CIDA-RELATED"/>
    <property type="match status" value="1"/>
</dbReference>
<keyword evidence="5 6" id="KW-0472">Membrane</keyword>
<dbReference type="AlphaFoldDB" id="A0A2W5FWF8"/>
<feature type="transmembrane region" description="Helical" evidence="6">
    <location>
        <begin position="31"/>
        <end position="47"/>
    </location>
</feature>
<dbReference type="PANTHER" id="PTHR33931:SF2">
    <property type="entry name" value="HOLIN-LIKE PROTEIN CIDA"/>
    <property type="match status" value="1"/>
</dbReference>
<evidence type="ECO:0000256" key="2">
    <source>
        <dbReference type="ARBA" id="ARBA00022475"/>
    </source>
</evidence>
<evidence type="ECO:0000256" key="3">
    <source>
        <dbReference type="ARBA" id="ARBA00022692"/>
    </source>
</evidence>
<keyword evidence="2" id="KW-1003">Cell membrane</keyword>
<evidence type="ECO:0000256" key="4">
    <source>
        <dbReference type="ARBA" id="ARBA00022989"/>
    </source>
</evidence>
<comment type="subcellular location">
    <subcellularLocation>
        <location evidence="1">Cell membrane</location>
        <topology evidence="1">Multi-pass membrane protein</topology>
    </subcellularLocation>
</comment>
<evidence type="ECO:0000256" key="6">
    <source>
        <dbReference type="SAM" id="Phobius"/>
    </source>
</evidence>
<comment type="caution">
    <text evidence="7">The sequence shown here is derived from an EMBL/GenBank/DDBJ whole genome shotgun (WGS) entry which is preliminary data.</text>
</comment>
<name>A0A2W5FWF8_9BURK</name>
<evidence type="ECO:0000313" key="7">
    <source>
        <dbReference type="EMBL" id="PZP33909.1"/>
    </source>
</evidence>
<feature type="transmembrane region" description="Helical" evidence="6">
    <location>
        <begin position="87"/>
        <end position="106"/>
    </location>
</feature>
<keyword evidence="4 6" id="KW-1133">Transmembrane helix</keyword>
<dbReference type="Proteomes" id="UP000249633">
    <property type="component" value="Unassembled WGS sequence"/>
</dbReference>
<evidence type="ECO:0000256" key="1">
    <source>
        <dbReference type="ARBA" id="ARBA00004651"/>
    </source>
</evidence>
<evidence type="ECO:0000256" key="5">
    <source>
        <dbReference type="ARBA" id="ARBA00023136"/>
    </source>
</evidence>
<gene>
    <name evidence="7" type="ORF">DI603_07465</name>
</gene>
<protein>
    <submittedName>
        <fullName evidence="7">CidA/LrgA family protein</fullName>
    </submittedName>
</protein>
<organism evidence="7 8">
    <name type="scientific">Roseateles depolymerans</name>
    <dbReference type="NCBI Taxonomy" id="76731"/>
    <lineage>
        <taxon>Bacteria</taxon>
        <taxon>Pseudomonadati</taxon>
        <taxon>Pseudomonadota</taxon>
        <taxon>Betaproteobacteria</taxon>
        <taxon>Burkholderiales</taxon>
        <taxon>Sphaerotilaceae</taxon>
        <taxon>Roseateles</taxon>
    </lineage>
</organism>
<dbReference type="EMBL" id="QFOD01000005">
    <property type="protein sequence ID" value="PZP33909.1"/>
    <property type="molecule type" value="Genomic_DNA"/>
</dbReference>
<evidence type="ECO:0000313" key="8">
    <source>
        <dbReference type="Proteomes" id="UP000249633"/>
    </source>
</evidence>
<dbReference type="GO" id="GO:0005886">
    <property type="term" value="C:plasma membrane"/>
    <property type="evidence" value="ECO:0007669"/>
    <property type="project" value="UniProtKB-SubCell"/>
</dbReference>
<sequence length="126" mass="13190">MPLLRGLTLLLLCQALGEVLAKLTRAPLPGPVVGMLLMLALLNWAPLREPVQQASEGLLMHLSLLFVPVGVGVMTHLHLIGEYGGRMLVAVLLSTGLGLGVTALVLRAFLNREARLAAAEAPGGEG</sequence>
<keyword evidence="3 6" id="KW-0812">Transmembrane</keyword>
<dbReference type="Pfam" id="PF03788">
    <property type="entry name" value="LrgA"/>
    <property type="match status" value="1"/>
</dbReference>
<accession>A0A2W5FWF8</accession>
<proteinExistence type="predicted"/>
<feature type="transmembrane region" description="Helical" evidence="6">
    <location>
        <begin position="59"/>
        <end position="81"/>
    </location>
</feature>